<sequence length="363" mass="40294">MSKEAADKFGMRSIFGVVFLFLMQAQAFEISKQSGKLILSGACEEGKSIYSSLARWSTNAKTGKTCDPAAVAGESGGSCNLDITDCVPEHVVKYHGATPEVDGPNCWNLSLVMSKILPAMRYSTPEEMNFYMRPPLCRALKDGEKKEPGDVGAIRQIAGVAKTTEYHGFIYIDEKIAYSKNGFSSMAPYELQTLDKVYRTYEVPDKPGCRQNVINSKSSQCGQAVAFYRCDSMESYLQKNQNVPDQVRESFKNMDAAENCVQEAMFKGDALSAEARKNLRDTGVALVEYLQDAKNKPEVAKMKSEERDFLLGSLQLRLAALGEQLQFVAMERQDRDTFKTAGELKYVAEMLQASAKQLRKGAR</sequence>
<evidence type="ECO:0000313" key="1">
    <source>
        <dbReference type="EMBL" id="ASD64039.1"/>
    </source>
</evidence>
<accession>A0A1Z3N9A6</accession>
<evidence type="ECO:0000313" key="2">
    <source>
        <dbReference type="Proteomes" id="UP000197003"/>
    </source>
</evidence>
<dbReference type="OrthoDB" id="5287214at2"/>
<reference evidence="1 2" key="1">
    <citation type="submission" date="2017-04" db="EMBL/GenBank/DDBJ databases">
        <title>Whole genome sequence of Bdellovibrio bacteriovorus strain SSB218315.</title>
        <authorList>
            <person name="Oyedara O."/>
            <person name="Rodriguez-Perez M.A."/>
        </authorList>
    </citation>
    <scope>NUCLEOTIDE SEQUENCE [LARGE SCALE GENOMIC DNA]</scope>
    <source>
        <strain evidence="1 2">SSB218315</strain>
    </source>
</reference>
<dbReference type="Proteomes" id="UP000197003">
    <property type="component" value="Chromosome"/>
</dbReference>
<dbReference type="AlphaFoldDB" id="A0A1Z3N9A6"/>
<dbReference type="EMBL" id="CP020946">
    <property type="protein sequence ID" value="ASD64039.1"/>
    <property type="molecule type" value="Genomic_DNA"/>
</dbReference>
<proteinExistence type="predicted"/>
<name>A0A1Z3N9A6_BDEBC</name>
<protein>
    <submittedName>
        <fullName evidence="1">Uncharacterized protein</fullName>
    </submittedName>
</protein>
<gene>
    <name evidence="1" type="ORF">B9G79_10905</name>
</gene>
<organism evidence="1 2">
    <name type="scientific">Bdellovibrio bacteriovorus</name>
    <dbReference type="NCBI Taxonomy" id="959"/>
    <lineage>
        <taxon>Bacteria</taxon>
        <taxon>Pseudomonadati</taxon>
        <taxon>Bdellovibrionota</taxon>
        <taxon>Bdellovibrionia</taxon>
        <taxon>Bdellovibrionales</taxon>
        <taxon>Pseudobdellovibrionaceae</taxon>
        <taxon>Bdellovibrio</taxon>
    </lineage>
</organism>